<evidence type="ECO:0000313" key="5">
    <source>
        <dbReference type="Proteomes" id="UP000033140"/>
    </source>
</evidence>
<evidence type="ECO:0000256" key="1">
    <source>
        <dbReference type="ARBA" id="ARBA00022581"/>
    </source>
</evidence>
<dbReference type="AlphaFoldDB" id="A0A0E9N859"/>
<evidence type="ECO:0000256" key="3">
    <source>
        <dbReference type="SAM" id="MobiDB-lite"/>
    </source>
</evidence>
<organism evidence="4 5">
    <name type="scientific">Saitoella complicata (strain BCRC 22490 / CBS 7301 / JCM 7358 / NBRC 10748 / NRRL Y-17804)</name>
    <dbReference type="NCBI Taxonomy" id="698492"/>
    <lineage>
        <taxon>Eukaryota</taxon>
        <taxon>Fungi</taxon>
        <taxon>Dikarya</taxon>
        <taxon>Ascomycota</taxon>
        <taxon>Taphrinomycotina</taxon>
        <taxon>Taphrinomycotina incertae sedis</taxon>
        <taxon>Saitoella</taxon>
    </lineage>
</organism>
<gene>
    <name evidence="4" type="ORF">G7K_0228-t1</name>
</gene>
<feature type="compositionally biased region" description="Polar residues" evidence="3">
    <location>
        <begin position="572"/>
        <end position="581"/>
    </location>
</feature>
<dbReference type="PANTHER" id="PTHR13037:SF24">
    <property type="entry name" value="POLYCOMB PROTEIN PCL-RELATED"/>
    <property type="match status" value="1"/>
</dbReference>
<dbReference type="Proteomes" id="UP000033140">
    <property type="component" value="Unassembled WGS sequence"/>
</dbReference>
<reference evidence="4 5" key="1">
    <citation type="journal article" date="2011" name="J. Gen. Appl. Microbiol.">
        <title>Draft genome sequencing of the enigmatic yeast Saitoella complicata.</title>
        <authorList>
            <person name="Nishida H."/>
            <person name="Hamamoto M."/>
            <person name="Sugiyama J."/>
        </authorList>
    </citation>
    <scope>NUCLEOTIDE SEQUENCE [LARGE SCALE GENOMIC DNA]</scope>
    <source>
        <strain evidence="4 5">NRRL Y-17804</strain>
    </source>
</reference>
<reference evidence="4 5" key="3">
    <citation type="journal article" date="2015" name="Genome Announc.">
        <title>Draft Genome Sequence of the Archiascomycetous Yeast Saitoella complicata.</title>
        <authorList>
            <person name="Yamauchi K."/>
            <person name="Kondo S."/>
            <person name="Hamamoto M."/>
            <person name="Takahashi Y."/>
            <person name="Ogura Y."/>
            <person name="Hayashi T."/>
            <person name="Nishida H."/>
        </authorList>
    </citation>
    <scope>NUCLEOTIDE SEQUENCE [LARGE SCALE GENOMIC DNA]</scope>
    <source>
        <strain evidence="4 5">NRRL Y-17804</strain>
    </source>
</reference>
<dbReference type="PANTHER" id="PTHR13037">
    <property type="entry name" value="FORMIN"/>
    <property type="match status" value="1"/>
</dbReference>
<feature type="compositionally biased region" description="Pro residues" evidence="3">
    <location>
        <begin position="412"/>
        <end position="427"/>
    </location>
</feature>
<keyword evidence="2" id="KW-0175">Coiled coil</keyword>
<feature type="region of interest" description="Disordered" evidence="3">
    <location>
        <begin position="527"/>
        <end position="602"/>
    </location>
</feature>
<proteinExistence type="predicted"/>
<keyword evidence="5" id="KW-1185">Reference proteome</keyword>
<feature type="compositionally biased region" description="Polar residues" evidence="3">
    <location>
        <begin position="697"/>
        <end position="709"/>
    </location>
</feature>
<reference evidence="4 5" key="2">
    <citation type="journal article" date="2014" name="J. Gen. Appl. Microbiol.">
        <title>The early diverging ascomycetous budding yeast Saitoella complicata has three histone deacetylases belonging to the Clr6, Hos2, and Rpd3 lineages.</title>
        <authorList>
            <person name="Nishida H."/>
            <person name="Matsumoto T."/>
            <person name="Kondo S."/>
            <person name="Hamamoto M."/>
            <person name="Yoshikawa H."/>
        </authorList>
    </citation>
    <scope>NUCLEOTIDE SEQUENCE [LARGE SCALE GENOMIC DNA]</scope>
    <source>
        <strain evidence="4 5">NRRL Y-17804</strain>
    </source>
</reference>
<feature type="region of interest" description="Disordered" evidence="3">
    <location>
        <begin position="408"/>
        <end position="515"/>
    </location>
</feature>
<feature type="region of interest" description="Disordered" evidence="3">
    <location>
        <begin position="659"/>
        <end position="715"/>
    </location>
</feature>
<feature type="region of interest" description="Disordered" evidence="3">
    <location>
        <begin position="1"/>
        <end position="30"/>
    </location>
</feature>
<feature type="coiled-coil region" evidence="2">
    <location>
        <begin position="343"/>
        <end position="370"/>
    </location>
</feature>
<feature type="region of interest" description="Disordered" evidence="3">
    <location>
        <begin position="262"/>
        <end position="288"/>
    </location>
</feature>
<accession>A0A0E9N859</accession>
<feature type="compositionally biased region" description="Low complexity" evidence="3">
    <location>
        <begin position="428"/>
        <end position="450"/>
    </location>
</feature>
<evidence type="ECO:0000313" key="4">
    <source>
        <dbReference type="EMBL" id="GAO45983.1"/>
    </source>
</evidence>
<name>A0A0E9N859_SAICN</name>
<feature type="compositionally biased region" description="Low complexity" evidence="3">
    <location>
        <begin position="478"/>
        <end position="488"/>
    </location>
</feature>
<comment type="caution">
    <text evidence="4">The sequence shown here is derived from an EMBL/GenBank/DDBJ whole genome shotgun (WGS) entry which is preliminary data.</text>
</comment>
<keyword evidence="1" id="KW-0945">Host-virus interaction</keyword>
<evidence type="ECO:0000256" key="2">
    <source>
        <dbReference type="SAM" id="Coils"/>
    </source>
</evidence>
<sequence length="916" mass="100646">MSSPRPSILPQHRSSSYPRIPYDPRKKQGTNPLDLIGKIVIHTHTYPPSHPSGPCRIFLFSDGSIYLLRPKPHSTDSTPEEEGVLRTTNYLAEDREVWYLFETVCEDVERRKEVRWVVTEAEFVARSAMPGDPVTSSLSSVDDHKEHVALWMQLTAYPASTARTGGHSHPAARGGGAIYAWASIVRLCDDASGNEEEVQFYDDVCLMEVLPEEYAFLRASVKGTRSPPRSPPESWLRMVGIGSGSGSVVDLRQMSPLSAVRERIEQQARQRRSPSLSPPTLPLSPSMEAGTQAGRFALHQSSYTRPTLGPRDPRIMVQRSTPTVSEVGTAMSEMEMDVSDEAIESRIRELREVQAQYEALKLRMKEEEGLVASELLGESSPSPSPAPGVIPQPEMSFAKHTALLAARTPSPRTLPPSLTPSPGPPPSEGLSVFLTSSQSHSPGSPSPGTTVHNPSPQPTLREEGQDADFLMSVRESRSPGPGSVVSGDDQSHLGYVSTGLVSPVEGPSPTTTSNYDSVLRYASSTEAGEEYFPPQFTGMNVPGEEDRGGGGHGLRQGGGGYSASHAFPSGMSPLQLQTYDQQYGRDPSLSPRSPEIFASPEMLSPLSGTYSKSSQSYPITPSTATAMQFSLPNSMSPGNSPSFSSPLYYSPTSEEFYKQGVEHPGRGSFGYQVTNPDLCTPEPDEPSPESSPPSMSAVNTRTSSSSPFSTELLPRGVPRCLPPLEPKHTIPPVPVPLADRRIDFAREYNMGIDPRTLVGRILTRITLRKIDTKDRHPTRTLQFSEGKDVEIRIRDYHTLQIDVPEIRIDGDLATELNNYGVTHSFKVQDCAYVLRTGMVYSKERKTMIPIEYIALLIQFHGRAMPVYIYALYSEWEEKMSGVVPSFYREFALTPAVIEKKGRRWSGFGRKKSDQGK</sequence>
<dbReference type="EMBL" id="BACD03000002">
    <property type="protein sequence ID" value="GAO45983.1"/>
    <property type="molecule type" value="Genomic_DNA"/>
</dbReference>
<protein>
    <submittedName>
        <fullName evidence="4">Uncharacterized protein</fullName>
    </submittedName>
</protein>
<feature type="compositionally biased region" description="Gly residues" evidence="3">
    <location>
        <begin position="550"/>
        <end position="561"/>
    </location>
</feature>
<feature type="region of interest" description="Disordered" evidence="3">
    <location>
        <begin position="374"/>
        <end position="393"/>
    </location>
</feature>